<dbReference type="RefSeq" id="XP_037214281.1">
    <property type="nucleotide sequence ID" value="XM_037369075.1"/>
</dbReference>
<dbReference type="EMBL" id="JACAZF010000013">
    <property type="protein sequence ID" value="KAF7291159.1"/>
    <property type="molecule type" value="Genomic_DNA"/>
</dbReference>
<evidence type="ECO:0000256" key="1">
    <source>
        <dbReference type="SAM" id="MobiDB-lite"/>
    </source>
</evidence>
<name>A0A8H6VWW0_9AGAR</name>
<keyword evidence="3" id="KW-1185">Reference proteome</keyword>
<evidence type="ECO:0000313" key="3">
    <source>
        <dbReference type="Proteomes" id="UP000636479"/>
    </source>
</evidence>
<proteinExistence type="predicted"/>
<evidence type="ECO:0000313" key="2">
    <source>
        <dbReference type="EMBL" id="KAF7291159.1"/>
    </source>
</evidence>
<gene>
    <name evidence="2" type="ORF">MIND_01259100</name>
</gene>
<reference evidence="2" key="1">
    <citation type="submission" date="2020-05" db="EMBL/GenBank/DDBJ databases">
        <title>Mycena genomes resolve the evolution of fungal bioluminescence.</title>
        <authorList>
            <person name="Tsai I.J."/>
        </authorList>
    </citation>
    <scope>NUCLEOTIDE SEQUENCE</scope>
    <source>
        <strain evidence="2">171206Taipei</strain>
    </source>
</reference>
<sequence>MADSENDKKPQTQTSSPKQDALAELGVEEDGFLIALTRLLQAVRSSKLKKPREDGTEPDAHLIEVAGTIRGHLETSLAALAYQWIITGTATGLDREATKRKEAQEADVKKSLEKAYATATENHCSEPQLSTDSESAPAPAGMPKDQIRNALMSVELQAKVVIGLAERLQLLVGGKLKERIVIRVADKLLRHLVPLLAEFRPAPAKMAATSARPIRPLPSRPTTKAVATTSGPALLRGPGLMAPPPVPVHFHPNIVKLTETFPPSPTGWVINVPREIGHETGLRITFDFELPTYAKAASRGLLARALAPWTVDVGTARRRAAKKPKVQPFHAPEWDSSESKPEEISREIVLPEKLESAELSLLNPTPLSASALSPIDRVNTELPIPMENSTLDADQSVLSGVKRKRDENSIDGNPRPLKLCVQT</sequence>
<feature type="region of interest" description="Disordered" evidence="1">
    <location>
        <begin position="1"/>
        <end position="21"/>
    </location>
</feature>
<feature type="compositionally biased region" description="Polar residues" evidence="1">
    <location>
        <begin position="120"/>
        <end position="134"/>
    </location>
</feature>
<protein>
    <submittedName>
        <fullName evidence="2">Uncharacterized protein</fullName>
    </submittedName>
</protein>
<accession>A0A8H6VWW0</accession>
<feature type="region of interest" description="Disordered" evidence="1">
    <location>
        <begin position="120"/>
        <end position="142"/>
    </location>
</feature>
<feature type="compositionally biased region" description="Basic and acidic residues" evidence="1">
    <location>
        <begin position="1"/>
        <end position="10"/>
    </location>
</feature>
<dbReference type="GeneID" id="59351591"/>
<dbReference type="AlphaFoldDB" id="A0A8H6VWW0"/>
<comment type="caution">
    <text evidence="2">The sequence shown here is derived from an EMBL/GenBank/DDBJ whole genome shotgun (WGS) entry which is preliminary data.</text>
</comment>
<feature type="compositionally biased region" description="Polar residues" evidence="1">
    <location>
        <begin position="387"/>
        <end position="398"/>
    </location>
</feature>
<feature type="region of interest" description="Disordered" evidence="1">
    <location>
        <begin position="386"/>
        <end position="423"/>
    </location>
</feature>
<organism evidence="2 3">
    <name type="scientific">Mycena indigotica</name>
    <dbReference type="NCBI Taxonomy" id="2126181"/>
    <lineage>
        <taxon>Eukaryota</taxon>
        <taxon>Fungi</taxon>
        <taxon>Dikarya</taxon>
        <taxon>Basidiomycota</taxon>
        <taxon>Agaricomycotina</taxon>
        <taxon>Agaricomycetes</taxon>
        <taxon>Agaricomycetidae</taxon>
        <taxon>Agaricales</taxon>
        <taxon>Marasmiineae</taxon>
        <taxon>Mycenaceae</taxon>
        <taxon>Mycena</taxon>
    </lineage>
</organism>
<dbReference type="Proteomes" id="UP000636479">
    <property type="component" value="Unassembled WGS sequence"/>
</dbReference>
<feature type="region of interest" description="Disordered" evidence="1">
    <location>
        <begin position="322"/>
        <end position="343"/>
    </location>
</feature>